<dbReference type="PANTHER" id="PTHR32487:SF0">
    <property type="entry name" value="3-OXO-DELTA(4,5)-STEROID 5-BETA-REDUCTASE"/>
    <property type="match status" value="1"/>
</dbReference>
<evidence type="ECO:0000259" key="1">
    <source>
        <dbReference type="Pfam" id="PF01370"/>
    </source>
</evidence>
<name>A0ABP1ANF7_9BRYO</name>
<dbReference type="Gene3D" id="3.40.50.720">
    <property type="entry name" value="NAD(P)-binding Rossmann-like Domain"/>
    <property type="match status" value="1"/>
</dbReference>
<dbReference type="Proteomes" id="UP001497522">
    <property type="component" value="Chromosome 14"/>
</dbReference>
<keyword evidence="3" id="KW-1185">Reference proteome</keyword>
<dbReference type="InterPro" id="IPR001509">
    <property type="entry name" value="Epimerase_deHydtase"/>
</dbReference>
<dbReference type="SUPFAM" id="SSF51735">
    <property type="entry name" value="NAD(P)-binding Rossmann-fold domains"/>
    <property type="match status" value="1"/>
</dbReference>
<organism evidence="2 3">
    <name type="scientific">Sphagnum jensenii</name>
    <dbReference type="NCBI Taxonomy" id="128206"/>
    <lineage>
        <taxon>Eukaryota</taxon>
        <taxon>Viridiplantae</taxon>
        <taxon>Streptophyta</taxon>
        <taxon>Embryophyta</taxon>
        <taxon>Bryophyta</taxon>
        <taxon>Sphagnophytina</taxon>
        <taxon>Sphagnopsida</taxon>
        <taxon>Sphagnales</taxon>
        <taxon>Sphagnaceae</taxon>
        <taxon>Sphagnum</taxon>
    </lineage>
</organism>
<protein>
    <recommendedName>
        <fullName evidence="1">NAD-dependent epimerase/dehydratase domain-containing protein</fullName>
    </recommendedName>
</protein>
<accession>A0ABP1ANF7</accession>
<dbReference type="EMBL" id="OZ023715">
    <property type="protein sequence ID" value="CAK9863876.1"/>
    <property type="molecule type" value="Genomic_DNA"/>
</dbReference>
<sequence>MTEMGTQKVALIAVVTGIVGNSLAAKLLQEPKAPESSSWKVYGVARRSAKPDWLPESLHHIGCNLLDREETPSKLSRLQDVTHLFYVTWVNRLTEEKNIRTNNQLYRKILDALLPNAKNFQHKVLQTGTKHYLGPFELPGQVPVPDPLFREDYPRPPCANFYHDLEDIDIRDSEGD</sequence>
<evidence type="ECO:0000313" key="3">
    <source>
        <dbReference type="Proteomes" id="UP001497522"/>
    </source>
</evidence>
<dbReference type="PANTHER" id="PTHR32487">
    <property type="entry name" value="3-OXO-DELTA(4,5)-STEROID 5-BETA-REDUCTASE"/>
    <property type="match status" value="1"/>
</dbReference>
<feature type="domain" description="NAD-dependent epimerase/dehydratase" evidence="1">
    <location>
        <begin position="15"/>
        <end position="138"/>
    </location>
</feature>
<gene>
    <name evidence="2" type="ORF">CSSPJE1EN2_LOCUS6871</name>
</gene>
<dbReference type="InterPro" id="IPR036291">
    <property type="entry name" value="NAD(P)-bd_dom_sf"/>
</dbReference>
<proteinExistence type="predicted"/>
<evidence type="ECO:0000313" key="2">
    <source>
        <dbReference type="EMBL" id="CAK9863876.1"/>
    </source>
</evidence>
<dbReference type="Pfam" id="PF01370">
    <property type="entry name" value="Epimerase"/>
    <property type="match status" value="1"/>
</dbReference>
<reference evidence="2" key="1">
    <citation type="submission" date="2024-03" db="EMBL/GenBank/DDBJ databases">
        <authorList>
            <consortium name="ELIXIR-Norway"/>
            <consortium name="Elixir Norway"/>
        </authorList>
    </citation>
    <scope>NUCLEOTIDE SEQUENCE</scope>
</reference>